<dbReference type="CDD" id="cd00156">
    <property type="entry name" value="REC"/>
    <property type="match status" value="1"/>
</dbReference>
<evidence type="ECO:0000259" key="3">
    <source>
        <dbReference type="PROSITE" id="PS50110"/>
    </source>
</evidence>
<evidence type="ECO:0000313" key="5">
    <source>
        <dbReference type="Proteomes" id="UP001597116"/>
    </source>
</evidence>
<comment type="caution">
    <text evidence="4">The sequence shown here is derived from an EMBL/GenBank/DDBJ whole genome shotgun (WGS) entry which is preliminary data.</text>
</comment>
<evidence type="ECO:0000313" key="4">
    <source>
        <dbReference type="EMBL" id="MFD1141222.1"/>
    </source>
</evidence>
<dbReference type="InterPro" id="IPR001789">
    <property type="entry name" value="Sig_transdc_resp-reg_receiver"/>
</dbReference>
<dbReference type="InterPro" id="IPR050595">
    <property type="entry name" value="Bact_response_regulator"/>
</dbReference>
<reference evidence="5" key="1">
    <citation type="journal article" date="2019" name="Int. J. Syst. Evol. Microbiol.">
        <title>The Global Catalogue of Microorganisms (GCM) 10K type strain sequencing project: providing services to taxonomists for standard genome sequencing and annotation.</title>
        <authorList>
            <consortium name="The Broad Institute Genomics Platform"/>
            <consortium name="The Broad Institute Genome Sequencing Center for Infectious Disease"/>
            <person name="Wu L."/>
            <person name="Ma J."/>
        </authorList>
    </citation>
    <scope>NUCLEOTIDE SEQUENCE [LARGE SCALE GENOMIC DNA]</scope>
    <source>
        <strain evidence="5">CCUG 55608</strain>
    </source>
</reference>
<dbReference type="PANTHER" id="PTHR44591">
    <property type="entry name" value="STRESS RESPONSE REGULATOR PROTEIN 1"/>
    <property type="match status" value="1"/>
</dbReference>
<feature type="domain" description="Response regulatory" evidence="3">
    <location>
        <begin position="6"/>
        <end position="120"/>
    </location>
</feature>
<name>A0ABW3Q638_9BACT</name>
<dbReference type="Pfam" id="PF00072">
    <property type="entry name" value="Response_reg"/>
    <property type="match status" value="1"/>
</dbReference>
<evidence type="ECO:0000256" key="1">
    <source>
        <dbReference type="ARBA" id="ARBA00022553"/>
    </source>
</evidence>
<dbReference type="InterPro" id="IPR011006">
    <property type="entry name" value="CheY-like_superfamily"/>
</dbReference>
<dbReference type="PROSITE" id="PS50110">
    <property type="entry name" value="RESPONSE_REGULATORY"/>
    <property type="match status" value="1"/>
</dbReference>
<dbReference type="RefSeq" id="WP_379884271.1">
    <property type="nucleotide sequence ID" value="NZ_JBHTLP010000007.1"/>
</dbReference>
<dbReference type="SMART" id="SM00448">
    <property type="entry name" value="REC"/>
    <property type="match status" value="1"/>
</dbReference>
<dbReference type="Proteomes" id="UP001597116">
    <property type="component" value="Unassembled WGS sequence"/>
</dbReference>
<evidence type="ECO:0000256" key="2">
    <source>
        <dbReference type="PROSITE-ProRule" id="PRU00169"/>
    </source>
</evidence>
<dbReference type="PANTHER" id="PTHR44591:SF3">
    <property type="entry name" value="RESPONSE REGULATORY DOMAIN-CONTAINING PROTEIN"/>
    <property type="match status" value="1"/>
</dbReference>
<proteinExistence type="predicted"/>
<feature type="modified residue" description="4-aspartylphosphate" evidence="2">
    <location>
        <position position="55"/>
    </location>
</feature>
<organism evidence="4 5">
    <name type="scientific">Larkinella insperata</name>
    <dbReference type="NCBI Taxonomy" id="332158"/>
    <lineage>
        <taxon>Bacteria</taxon>
        <taxon>Pseudomonadati</taxon>
        <taxon>Bacteroidota</taxon>
        <taxon>Cytophagia</taxon>
        <taxon>Cytophagales</taxon>
        <taxon>Spirosomataceae</taxon>
        <taxon>Larkinella</taxon>
    </lineage>
</organism>
<dbReference type="EMBL" id="JBHTLP010000007">
    <property type="protein sequence ID" value="MFD1141222.1"/>
    <property type="molecule type" value="Genomic_DNA"/>
</dbReference>
<gene>
    <name evidence="4" type="ORF">ACFQ4C_08890</name>
</gene>
<protein>
    <submittedName>
        <fullName evidence="4">Response regulator transcription factor</fullName>
    </submittedName>
</protein>
<dbReference type="Gene3D" id="3.40.50.2300">
    <property type="match status" value="1"/>
</dbReference>
<dbReference type="SUPFAM" id="SSF52172">
    <property type="entry name" value="CheY-like"/>
    <property type="match status" value="1"/>
</dbReference>
<accession>A0ABW3Q638</accession>
<sequence>MTRQHQILVVDDDPHLRKLLTLQLTQVGYRVLLASNGLEAIALIRSAPPDLVLVDMLMPYSSGLDVLNKLAETGQPIPTILMSAADLPLTQQVVLMASPVNFIAKPFLIETLLAQIDRLLNEAPGPETERPGLANS</sequence>
<keyword evidence="1 2" id="KW-0597">Phosphoprotein</keyword>
<keyword evidence="5" id="KW-1185">Reference proteome</keyword>